<keyword evidence="4" id="KW-0328">Glycosyltransferase</keyword>
<organism evidence="11 12">
    <name type="scientific">Pristionchus fissidentatus</name>
    <dbReference type="NCBI Taxonomy" id="1538716"/>
    <lineage>
        <taxon>Eukaryota</taxon>
        <taxon>Metazoa</taxon>
        <taxon>Ecdysozoa</taxon>
        <taxon>Nematoda</taxon>
        <taxon>Chromadorea</taxon>
        <taxon>Rhabditida</taxon>
        <taxon>Rhabditina</taxon>
        <taxon>Diplogasteromorpha</taxon>
        <taxon>Diplogasteroidea</taxon>
        <taxon>Neodiplogasteridae</taxon>
        <taxon>Pristionchus</taxon>
    </lineage>
</organism>
<evidence type="ECO:0000256" key="6">
    <source>
        <dbReference type="ARBA" id="ARBA00022692"/>
    </source>
</evidence>
<protein>
    <recommendedName>
        <fullName evidence="3">glucuronosyltransferase</fullName>
        <ecNumber evidence="3">2.4.1.17</ecNumber>
    </recommendedName>
</protein>
<keyword evidence="7" id="KW-0732">Signal</keyword>
<dbReference type="EMBL" id="BTSY01000002">
    <property type="protein sequence ID" value="GMT13985.1"/>
    <property type="molecule type" value="Genomic_DNA"/>
</dbReference>
<sequence>FKILVYNPKFGHSHSNFLGNIADILAEEGHAVTSLIPEIYPPFADGTTKSRVIRVPVNAWVERFFLDGMESDYSFIYQSGGWDKSAMIRQMPFLRDSLNGQCNHTLHYGNLTDRLKEEKFDVMITETFDYCGVGISHLISPRALITVSTTNIFDYLSYQIGQPVLPGTVPASFGGRLIPYSITSRLDNIIAMISSQWMFREMERPTERLFKEKYGEGFPDFTEIIANSTFTLTNSDPFLDFAKPTLRKIIEIGGIGVRDAKELDQEWDDLLSRRPRAVVVSFGTVARAFLMPIEMKRALAQAFARFPNTTFIWKYERPEEKDEFARGVENLELREWLPQNDLLADDRVQGFLTHAGKGSFFEAAARGKSCLLVPLFGDQFRNAATLDDVGFGHSMDKKDLMNAESIEKAVRTMLEDERIRQRAQEVMEMMESRPFTPRELLVKHVEFAARFGLQNALQPQSRDLSYIFYYNLDL</sequence>
<evidence type="ECO:0000256" key="10">
    <source>
        <dbReference type="ARBA" id="ARBA00047475"/>
    </source>
</evidence>
<evidence type="ECO:0000256" key="1">
    <source>
        <dbReference type="ARBA" id="ARBA00004167"/>
    </source>
</evidence>
<keyword evidence="6" id="KW-0812">Transmembrane</keyword>
<dbReference type="InterPro" id="IPR002213">
    <property type="entry name" value="UDP_glucos_trans"/>
</dbReference>
<dbReference type="InterPro" id="IPR050271">
    <property type="entry name" value="UDP-glycosyltransferase"/>
</dbReference>
<dbReference type="Proteomes" id="UP001432322">
    <property type="component" value="Unassembled WGS sequence"/>
</dbReference>
<evidence type="ECO:0000256" key="4">
    <source>
        <dbReference type="ARBA" id="ARBA00022676"/>
    </source>
</evidence>
<accession>A0AAV5V325</accession>
<proteinExistence type="inferred from homology"/>
<dbReference type="SUPFAM" id="SSF53756">
    <property type="entry name" value="UDP-Glycosyltransferase/glycogen phosphorylase"/>
    <property type="match status" value="1"/>
</dbReference>
<dbReference type="EC" id="2.4.1.17" evidence="3"/>
<comment type="catalytic activity">
    <reaction evidence="10">
        <text>glucuronate acceptor + UDP-alpha-D-glucuronate = acceptor beta-D-glucuronoside + UDP + H(+)</text>
        <dbReference type="Rhea" id="RHEA:21032"/>
        <dbReference type="ChEBI" id="CHEBI:15378"/>
        <dbReference type="ChEBI" id="CHEBI:58052"/>
        <dbReference type="ChEBI" id="CHEBI:58223"/>
        <dbReference type="ChEBI" id="CHEBI:132367"/>
        <dbReference type="ChEBI" id="CHEBI:132368"/>
        <dbReference type="EC" id="2.4.1.17"/>
    </reaction>
</comment>
<evidence type="ECO:0000256" key="8">
    <source>
        <dbReference type="ARBA" id="ARBA00022989"/>
    </source>
</evidence>
<dbReference type="GO" id="GO:0016020">
    <property type="term" value="C:membrane"/>
    <property type="evidence" value="ECO:0007669"/>
    <property type="project" value="UniProtKB-SubCell"/>
</dbReference>
<keyword evidence="9" id="KW-0472">Membrane</keyword>
<comment type="similarity">
    <text evidence="2">Belongs to the UDP-glycosyltransferase family.</text>
</comment>
<keyword evidence="5" id="KW-0808">Transferase</keyword>
<evidence type="ECO:0000256" key="9">
    <source>
        <dbReference type="ARBA" id="ARBA00023136"/>
    </source>
</evidence>
<dbReference type="Pfam" id="PF00201">
    <property type="entry name" value="UDPGT"/>
    <property type="match status" value="1"/>
</dbReference>
<evidence type="ECO:0000313" key="11">
    <source>
        <dbReference type="EMBL" id="GMT13985.1"/>
    </source>
</evidence>
<evidence type="ECO:0000313" key="12">
    <source>
        <dbReference type="Proteomes" id="UP001432322"/>
    </source>
</evidence>
<dbReference type="PANTHER" id="PTHR48043">
    <property type="entry name" value="EG:EG0003.4 PROTEIN-RELATED"/>
    <property type="match status" value="1"/>
</dbReference>
<evidence type="ECO:0000256" key="3">
    <source>
        <dbReference type="ARBA" id="ARBA00012544"/>
    </source>
</evidence>
<keyword evidence="8" id="KW-1133">Transmembrane helix</keyword>
<gene>
    <name evidence="11" type="ORF">PFISCL1PPCAC_5282</name>
</gene>
<dbReference type="PANTHER" id="PTHR48043:SF23">
    <property type="entry name" value="UDP-GLUCURONOSYLTRANSFERASE"/>
    <property type="match status" value="1"/>
</dbReference>
<comment type="caution">
    <text evidence="11">The sequence shown here is derived from an EMBL/GenBank/DDBJ whole genome shotgun (WGS) entry which is preliminary data.</text>
</comment>
<name>A0AAV5V325_9BILA</name>
<evidence type="ECO:0000256" key="5">
    <source>
        <dbReference type="ARBA" id="ARBA00022679"/>
    </source>
</evidence>
<feature type="non-terminal residue" evidence="11">
    <location>
        <position position="1"/>
    </location>
</feature>
<dbReference type="CDD" id="cd03784">
    <property type="entry name" value="GT1_Gtf-like"/>
    <property type="match status" value="1"/>
</dbReference>
<reference evidence="11" key="1">
    <citation type="submission" date="2023-10" db="EMBL/GenBank/DDBJ databases">
        <title>Genome assembly of Pristionchus species.</title>
        <authorList>
            <person name="Yoshida K."/>
            <person name="Sommer R.J."/>
        </authorList>
    </citation>
    <scope>NUCLEOTIDE SEQUENCE</scope>
    <source>
        <strain evidence="11">RS5133</strain>
    </source>
</reference>
<keyword evidence="12" id="KW-1185">Reference proteome</keyword>
<dbReference type="GO" id="GO:0015020">
    <property type="term" value="F:glucuronosyltransferase activity"/>
    <property type="evidence" value="ECO:0007669"/>
    <property type="project" value="UniProtKB-EC"/>
</dbReference>
<feature type="non-terminal residue" evidence="11">
    <location>
        <position position="474"/>
    </location>
</feature>
<dbReference type="FunFam" id="3.40.50.2000:FF:000038">
    <property type="entry name" value="UDP-GlucuronosylTransferase"/>
    <property type="match status" value="1"/>
</dbReference>
<evidence type="ECO:0000256" key="2">
    <source>
        <dbReference type="ARBA" id="ARBA00009995"/>
    </source>
</evidence>
<dbReference type="Gene3D" id="3.40.50.2000">
    <property type="entry name" value="Glycogen Phosphorylase B"/>
    <property type="match status" value="1"/>
</dbReference>
<evidence type="ECO:0000256" key="7">
    <source>
        <dbReference type="ARBA" id="ARBA00022729"/>
    </source>
</evidence>
<comment type="subcellular location">
    <subcellularLocation>
        <location evidence="1">Membrane</location>
        <topology evidence="1">Single-pass membrane protein</topology>
    </subcellularLocation>
</comment>
<dbReference type="AlphaFoldDB" id="A0AAV5V325"/>